<protein>
    <recommendedName>
        <fullName evidence="2">L1 transposable element RRM domain-containing protein</fullName>
    </recommendedName>
</protein>
<dbReference type="Gene3D" id="3.30.70.1820">
    <property type="entry name" value="L1 transposable element, RRM domain"/>
    <property type="match status" value="1"/>
</dbReference>
<organism evidence="3">
    <name type="scientific">Stegastes partitus</name>
    <name type="common">bicolor damselfish</name>
    <dbReference type="NCBI Taxonomy" id="144197"/>
    <lineage>
        <taxon>Eukaryota</taxon>
        <taxon>Metazoa</taxon>
        <taxon>Chordata</taxon>
        <taxon>Craniata</taxon>
        <taxon>Vertebrata</taxon>
        <taxon>Euteleostomi</taxon>
        <taxon>Actinopterygii</taxon>
        <taxon>Neopterygii</taxon>
        <taxon>Teleostei</taxon>
        <taxon>Neoteleostei</taxon>
        <taxon>Acanthomorphata</taxon>
        <taxon>Ovalentaria</taxon>
        <taxon>Pomacentridae</taxon>
        <taxon>Stegastes</taxon>
    </lineage>
</organism>
<dbReference type="AlphaFoldDB" id="A0A3B5B3W5"/>
<accession>A0A3B5B3W5</accession>
<reference evidence="3" key="1">
    <citation type="submission" date="2023-09" db="UniProtKB">
        <authorList>
            <consortium name="Ensembl"/>
        </authorList>
    </citation>
    <scope>IDENTIFICATION</scope>
</reference>
<evidence type="ECO:0000256" key="1">
    <source>
        <dbReference type="SAM" id="Coils"/>
    </source>
</evidence>
<dbReference type="Pfam" id="PF02994">
    <property type="entry name" value="Transposase_22"/>
    <property type="match status" value="1"/>
</dbReference>
<feature type="domain" description="L1 transposable element RRM" evidence="2">
    <location>
        <begin position="66"/>
        <end position="153"/>
    </location>
</feature>
<dbReference type="GeneTree" id="ENSGT00940000177317"/>
<evidence type="ECO:0000313" key="3">
    <source>
        <dbReference type="Ensembl" id="ENSSPAP00000027840.1"/>
    </source>
</evidence>
<feature type="coiled-coil region" evidence="1">
    <location>
        <begin position="15"/>
        <end position="63"/>
    </location>
</feature>
<dbReference type="Ensembl" id="ENSSPAT00000028294.1">
    <property type="protein sequence ID" value="ENSSPAP00000027840.1"/>
    <property type="gene ID" value="ENSSPAG00000020996.1"/>
</dbReference>
<evidence type="ECO:0000259" key="2">
    <source>
        <dbReference type="Pfam" id="PF02994"/>
    </source>
</evidence>
<sequence length="246" mass="28415">MSGLKTGMDTVQTTLETLGHRVNEAETRISTLEDKDGARETAMNTAMRNLTQLQERVTYLEDAGRRNNVRIVGIEEGAEGNDVHGFVQKLISKTLDVELTQDFEIERSHRTGQRGGRDRHILVRFLRFTAREAVLRAAREKGRATWKGKPVSFFQDLSQDVIQKRKKFDGVKRKLQEKGLRYTMIYPAMLRFCFLVLVYLYAMSDILCDIIFHEKTNKKTITKKKKSQELTGQAHFLSYWVVGIFH</sequence>
<dbReference type="STRING" id="144197.ENSSPAP00000027840"/>
<dbReference type="InterPro" id="IPR004244">
    <property type="entry name" value="Transposase_22"/>
</dbReference>
<dbReference type="PANTHER" id="PTHR11505">
    <property type="entry name" value="L1 TRANSPOSABLE ELEMENT-RELATED"/>
    <property type="match status" value="1"/>
</dbReference>
<proteinExistence type="predicted"/>
<dbReference type="InterPro" id="IPR043636">
    <property type="entry name" value="L1_RRM_dom"/>
</dbReference>
<name>A0A3B5B3W5_9TELE</name>
<keyword evidence="1" id="KW-0175">Coiled coil</keyword>